<accession>A0AAE0H2K6</accession>
<keyword evidence="4" id="KW-1185">Reference proteome</keyword>
<evidence type="ECO:0000259" key="2">
    <source>
        <dbReference type="Pfam" id="PF12697"/>
    </source>
</evidence>
<gene>
    <name evidence="3" type="ORF">CYMTET_3673</name>
</gene>
<dbReference type="AlphaFoldDB" id="A0AAE0H2K6"/>
<protein>
    <recommendedName>
        <fullName evidence="2">AB hydrolase-1 domain-containing protein</fullName>
    </recommendedName>
</protein>
<dbReference type="Gene3D" id="3.40.50.1820">
    <property type="entry name" value="alpha/beta hydrolase"/>
    <property type="match status" value="1"/>
</dbReference>
<dbReference type="PANTHER" id="PTHR12277:SF81">
    <property type="entry name" value="PROTEIN ABHD13"/>
    <property type="match status" value="1"/>
</dbReference>
<proteinExistence type="predicted"/>
<evidence type="ECO:0000313" key="4">
    <source>
        <dbReference type="Proteomes" id="UP001190700"/>
    </source>
</evidence>
<feature type="transmembrane region" description="Helical" evidence="1">
    <location>
        <begin position="202"/>
        <end position="224"/>
    </location>
</feature>
<dbReference type="InterPro" id="IPR000073">
    <property type="entry name" value="AB_hydrolase_1"/>
</dbReference>
<keyword evidence="1" id="KW-0812">Transmembrane</keyword>
<reference evidence="3 4" key="1">
    <citation type="journal article" date="2015" name="Genome Biol. Evol.">
        <title>Comparative Genomics of a Bacterivorous Green Alga Reveals Evolutionary Causalities and Consequences of Phago-Mixotrophic Mode of Nutrition.</title>
        <authorList>
            <person name="Burns J.A."/>
            <person name="Paasch A."/>
            <person name="Narechania A."/>
            <person name="Kim E."/>
        </authorList>
    </citation>
    <scope>NUCLEOTIDE SEQUENCE [LARGE SCALE GENOMIC DNA]</scope>
    <source>
        <strain evidence="3 4">PLY_AMNH</strain>
    </source>
</reference>
<evidence type="ECO:0000313" key="3">
    <source>
        <dbReference type="EMBL" id="KAK3288849.1"/>
    </source>
</evidence>
<organism evidence="3 4">
    <name type="scientific">Cymbomonas tetramitiformis</name>
    <dbReference type="NCBI Taxonomy" id="36881"/>
    <lineage>
        <taxon>Eukaryota</taxon>
        <taxon>Viridiplantae</taxon>
        <taxon>Chlorophyta</taxon>
        <taxon>Pyramimonadophyceae</taxon>
        <taxon>Pyramimonadales</taxon>
        <taxon>Pyramimonadaceae</taxon>
        <taxon>Cymbomonas</taxon>
    </lineage>
</organism>
<feature type="transmembrane region" description="Helical" evidence="1">
    <location>
        <begin position="161"/>
        <end position="182"/>
    </location>
</feature>
<dbReference type="InterPro" id="IPR029058">
    <property type="entry name" value="AB_hydrolase_fold"/>
</dbReference>
<evidence type="ECO:0000256" key="1">
    <source>
        <dbReference type="SAM" id="Phobius"/>
    </source>
</evidence>
<keyword evidence="1" id="KW-1133">Transmembrane helix</keyword>
<comment type="caution">
    <text evidence="3">The sequence shown here is derived from an EMBL/GenBank/DDBJ whole genome shotgun (WGS) entry which is preliminary data.</text>
</comment>
<sequence length="315" mass="35049">MSFSEAWSWEDVFPAIFQPTPLEFADDPGRTLRHLHSLDLYTFYLQVSSNGANEEVLCVCRFPRKPGDEARRAAHVTRANVLDMIREAKGTPVALYAHGNAESVHTSFAVSEFVQENLDSIYVSFEWRGYGMDESKKPRFDAQSDRCAALLRFVSSDVGCLVLRNPVILIGYSLGCAVLLDAVEKRRRALSDAGNDVLSHRLVVTILLAPFLSAAALVVTPSFLTDVVTHIFPPMNNARAIRSLRSDVFVVHGTGDDVIPSKHSPKLLEVFQSSVGNLPHRARLLFLRDAKHNTLLAGTNRLRVAMELQQFMSAR</sequence>
<keyword evidence="1" id="KW-0472">Membrane</keyword>
<feature type="domain" description="AB hydrolase-1" evidence="2">
    <location>
        <begin position="97"/>
        <end position="232"/>
    </location>
</feature>
<dbReference type="Proteomes" id="UP001190700">
    <property type="component" value="Unassembled WGS sequence"/>
</dbReference>
<name>A0AAE0H2K6_9CHLO</name>
<dbReference type="PANTHER" id="PTHR12277">
    <property type="entry name" value="ALPHA/BETA HYDROLASE DOMAIN-CONTAINING PROTEIN"/>
    <property type="match status" value="1"/>
</dbReference>
<dbReference type="Pfam" id="PF12697">
    <property type="entry name" value="Abhydrolase_6"/>
    <property type="match status" value="1"/>
</dbReference>
<dbReference type="EMBL" id="LGRX02000340">
    <property type="protein sequence ID" value="KAK3288849.1"/>
    <property type="molecule type" value="Genomic_DNA"/>
</dbReference>
<dbReference type="SUPFAM" id="SSF53474">
    <property type="entry name" value="alpha/beta-Hydrolases"/>
    <property type="match status" value="1"/>
</dbReference>